<name>A0ABY4V6D5_9GAMM</name>
<sequence>MNRALTDKEKDRIWKLFYSLTTGNRALVDSRKLGMVAADLTALCCHLVQQDPQQGTAAKKLLRTLLNAYEQEGIKTACNQVISHIDTNASEIAALASPHIEITRAFPVVGDEDE</sequence>
<protein>
    <submittedName>
        <fullName evidence="1">Uncharacterized protein</fullName>
    </submittedName>
</protein>
<dbReference type="Proteomes" id="UP001055658">
    <property type="component" value="Chromosome"/>
</dbReference>
<organism evidence="1 2">
    <name type="scientific">Microbulbifer variabilis</name>
    <dbReference type="NCBI Taxonomy" id="266805"/>
    <lineage>
        <taxon>Bacteria</taxon>
        <taxon>Pseudomonadati</taxon>
        <taxon>Pseudomonadota</taxon>
        <taxon>Gammaproteobacteria</taxon>
        <taxon>Cellvibrionales</taxon>
        <taxon>Microbulbiferaceae</taxon>
        <taxon>Microbulbifer</taxon>
    </lineage>
</organism>
<dbReference type="EMBL" id="CP092418">
    <property type="protein sequence ID" value="USD19788.1"/>
    <property type="molecule type" value="Genomic_DNA"/>
</dbReference>
<reference evidence="1" key="1">
    <citation type="submission" date="2022-02" db="EMBL/GenBank/DDBJ databases">
        <title>Coral-associated bacteria.</title>
        <authorList>
            <person name="Tang K."/>
            <person name="Wang X."/>
        </authorList>
    </citation>
    <scope>NUCLEOTIDE SEQUENCE</scope>
    <source>
        <strain evidence="1">SCSIO 43006</strain>
    </source>
</reference>
<dbReference type="RefSeq" id="WP_252081882.1">
    <property type="nucleotide sequence ID" value="NZ_CP092418.1"/>
</dbReference>
<proteinExistence type="predicted"/>
<keyword evidence="2" id="KW-1185">Reference proteome</keyword>
<gene>
    <name evidence="1" type="ORF">MJO52_11910</name>
</gene>
<accession>A0ABY4V6D5</accession>
<evidence type="ECO:0000313" key="1">
    <source>
        <dbReference type="EMBL" id="USD19788.1"/>
    </source>
</evidence>
<evidence type="ECO:0000313" key="2">
    <source>
        <dbReference type="Proteomes" id="UP001055658"/>
    </source>
</evidence>